<organism evidence="1 4">
    <name type="scientific">Labilibaculum euxinus</name>
    <dbReference type="NCBI Taxonomy" id="2686357"/>
    <lineage>
        <taxon>Bacteria</taxon>
        <taxon>Pseudomonadati</taxon>
        <taxon>Bacteroidota</taxon>
        <taxon>Bacteroidia</taxon>
        <taxon>Marinilabiliales</taxon>
        <taxon>Marinifilaceae</taxon>
        <taxon>Labilibaculum</taxon>
    </lineage>
</organism>
<reference evidence="1 4" key="2">
    <citation type="submission" date="2019-12" db="EMBL/GenBank/DDBJ databases">
        <title>Draft genome sequence of Labilibaculum sp. strain 44 isolated from deep waters of Black Sea.</title>
        <authorList>
            <person name="Yadav S."/>
            <person name="Villanueva L."/>
        </authorList>
    </citation>
    <scope>NUCLEOTIDE SEQUENCE [LARGE SCALE GENOMIC DNA]</scope>
    <source>
        <strain evidence="1 4">44</strain>
    </source>
</reference>
<dbReference type="AlphaFoldDB" id="A0A7M4D8F6"/>
<evidence type="ECO:0000313" key="2">
    <source>
        <dbReference type="EMBL" id="MVB08140.1"/>
    </source>
</evidence>
<protein>
    <submittedName>
        <fullName evidence="1">Uncharacterized protein</fullName>
    </submittedName>
</protein>
<dbReference type="EMBL" id="QTZN02000036">
    <property type="protein sequence ID" value="MVB08140.1"/>
    <property type="molecule type" value="Genomic_DNA"/>
</dbReference>
<evidence type="ECO:0000313" key="3">
    <source>
        <dbReference type="Proteomes" id="UP000285951"/>
    </source>
</evidence>
<sequence length="48" mass="5469">MPIKLSLESEAIFFIPQPYPRENNDDFLMPELSSHQTDGSIFMAKVPS</sequence>
<accession>A0A7M4D8F6</accession>
<name>A0A7M4D8F6_9BACT</name>
<gene>
    <name evidence="2" type="ORF">DWB62_014035</name>
    <name evidence="1" type="ORF">GNY23_14035</name>
</gene>
<comment type="caution">
    <text evidence="1">The sequence shown here is derived from an EMBL/GenBank/DDBJ whole genome shotgun (WGS) entry which is preliminary data.</text>
</comment>
<dbReference type="EMBL" id="WOTW01000036">
    <property type="protein sequence ID" value="MUP38935.1"/>
    <property type="molecule type" value="Genomic_DNA"/>
</dbReference>
<dbReference type="Proteomes" id="UP000285951">
    <property type="component" value="Unassembled WGS sequence"/>
</dbReference>
<keyword evidence="3" id="KW-1185">Reference proteome</keyword>
<dbReference type="RefSeq" id="WP_156196453.1">
    <property type="nucleotide sequence ID" value="NZ_QTZN02000036.1"/>
</dbReference>
<reference evidence="2 3" key="1">
    <citation type="submission" date="2019-11" db="EMBL/GenBank/DDBJ databases">
        <title>Draft genome sequence of Labilibaculum sp. strain SYP isolated from Black Sea.</title>
        <authorList>
            <person name="Yadav S."/>
            <person name="Villanueva L."/>
        </authorList>
    </citation>
    <scope>NUCLEOTIDE SEQUENCE [LARGE SCALE GENOMIC DNA]</scope>
    <source>
        <strain evidence="2 3">44</strain>
    </source>
</reference>
<dbReference type="Proteomes" id="UP000462449">
    <property type="component" value="Unassembled WGS sequence"/>
</dbReference>
<evidence type="ECO:0000313" key="1">
    <source>
        <dbReference type="EMBL" id="MUP38935.1"/>
    </source>
</evidence>
<proteinExistence type="predicted"/>
<evidence type="ECO:0000313" key="4">
    <source>
        <dbReference type="Proteomes" id="UP000462449"/>
    </source>
</evidence>